<dbReference type="InterPro" id="IPR017945">
    <property type="entry name" value="DHBP_synth_RibB-like_a/b_dom"/>
</dbReference>
<evidence type="ECO:0000313" key="8">
    <source>
        <dbReference type="Proteomes" id="UP000332487"/>
    </source>
</evidence>
<name>C7DHW6_MICA2</name>
<keyword evidence="1 6" id="KW-0686">Riboflavin biosynthesis</keyword>
<evidence type="ECO:0000256" key="3">
    <source>
        <dbReference type="ARBA" id="ARBA00022842"/>
    </source>
</evidence>
<dbReference type="Proteomes" id="UP000332487">
    <property type="component" value="Unassembled WGS sequence"/>
</dbReference>
<comment type="function">
    <text evidence="6">Catalyzes the conversion of D-ribulose 5-phosphate to formate and 3,4-dihydroxy-2-butanone 4-phosphate.</text>
</comment>
<dbReference type="EC" id="4.1.99.12" evidence="6"/>
<keyword evidence="4 6" id="KW-0464">Manganese</keyword>
<dbReference type="GO" id="GO:0046872">
    <property type="term" value="F:metal ion binding"/>
    <property type="evidence" value="ECO:0007669"/>
    <property type="project" value="UniProtKB-KW"/>
</dbReference>
<dbReference type="PANTHER" id="PTHR21327:SF46">
    <property type="entry name" value="3,4-DIHYDROXY-2-BUTANONE 4-PHOSPHATE SYNTHASE"/>
    <property type="match status" value="1"/>
</dbReference>
<comment type="similarity">
    <text evidence="6">Belongs to the DHBP synthase family.</text>
</comment>
<dbReference type="EMBL" id="GG697240">
    <property type="protein sequence ID" value="EET90218.1"/>
    <property type="molecule type" value="Genomic_DNA"/>
</dbReference>
<protein>
    <recommendedName>
        <fullName evidence="6">3,4-dihydroxy-2-butanone 4-phosphate synthase</fullName>
        <shortName evidence="6">DHBP synthase</shortName>
        <ecNumber evidence="6">4.1.99.12</ecNumber>
    </recommendedName>
</protein>
<reference evidence="7 8" key="1">
    <citation type="journal article" date="2009" name="Genome Biol.">
        <title>Community-wide analysis of microbial genome sequence signatures.</title>
        <authorList>
            <person name="Dick G.J."/>
            <person name="Andersson A.F."/>
            <person name="Baker B.J."/>
            <person name="Simmons S.L."/>
            <person name="Thomas B.C."/>
            <person name="Yelton A.P."/>
            <person name="Banfield J.F."/>
        </authorList>
    </citation>
    <scope>NUCLEOTIDE SEQUENCE [LARGE SCALE GENOMIC DNA]</scope>
    <source>
        <strain evidence="7">ARMAN-2</strain>
    </source>
</reference>
<keyword evidence="2 6" id="KW-0479">Metal-binding</keyword>
<accession>C7DHW6</accession>
<evidence type="ECO:0000256" key="1">
    <source>
        <dbReference type="ARBA" id="ARBA00022619"/>
    </source>
</evidence>
<keyword evidence="3 6" id="KW-0460">Magnesium</keyword>
<dbReference type="PANTHER" id="PTHR21327">
    <property type="entry name" value="GTP CYCLOHYDROLASE II-RELATED"/>
    <property type="match status" value="1"/>
</dbReference>
<dbReference type="NCBIfam" id="TIGR00506">
    <property type="entry name" value="ribB"/>
    <property type="match status" value="1"/>
</dbReference>
<dbReference type="SUPFAM" id="SSF55821">
    <property type="entry name" value="YrdC/RibB"/>
    <property type="match status" value="1"/>
</dbReference>
<evidence type="ECO:0000256" key="6">
    <source>
        <dbReference type="RuleBase" id="RU003843"/>
    </source>
</evidence>
<sequence length="234" mass="25842">MGVKEAAASLKSGKPVLLFDSEDREGETDLVFASQFADSSAIRMLRKEAGGLVCVAMPYGIAEYLGIPFMAEVYRNSGMKIFDMLNDRDVKYDTKSSFSITVNHRNTFTGIPDNDRALTVMEFSHVVALAARKDSRAVDEFTGNFRSPGHVHLLIGDKNMIVGRRGHTELSLALAELGGLVPCTAIAEMLGEDGKSLGKRDAAEYARRSDLEFVEGKEVVNEYLKRRQGWDIQQ</sequence>
<gene>
    <name evidence="7" type="ORF">UNLARM2_0656</name>
</gene>
<comment type="cofactor">
    <cofactor evidence="6">
        <name>Mg(2+)</name>
        <dbReference type="ChEBI" id="CHEBI:18420"/>
    </cofactor>
    <cofactor evidence="6">
        <name>Mn(2+)</name>
        <dbReference type="ChEBI" id="CHEBI:29035"/>
    </cofactor>
    <text evidence="6">Binds 2 divalent metal cations per subunit. Magnesium or manganese.</text>
</comment>
<dbReference type="UniPathway" id="UPA00275">
    <property type="reaction ID" value="UER00399"/>
</dbReference>
<dbReference type="Pfam" id="PF00926">
    <property type="entry name" value="DHBP_synthase"/>
    <property type="match status" value="1"/>
</dbReference>
<comment type="pathway">
    <text evidence="6">Cofactor biosynthesis; riboflavin biosynthesis; 2-hydroxy-3-oxobutyl phosphate from D-ribulose 5-phosphate: step 1/1.</text>
</comment>
<reference evidence="7 8" key="2">
    <citation type="journal article" date="2010" name="Proc. Natl. Acad. Sci. U.S.A.">
        <title>Enigmatic, ultrasmall, uncultivated Archaea.</title>
        <authorList>
            <person name="Baker B.J."/>
            <person name="Comolli L.R."/>
            <person name="Dick G.J."/>
            <person name="Hauser L.J."/>
            <person name="Hyatt D."/>
            <person name="Dill B.D."/>
            <person name="Land M.L."/>
            <person name="Verberkmoes N.C."/>
            <person name="Hettich R.L."/>
            <person name="Banfield J.F."/>
        </authorList>
    </citation>
    <scope>NUCLEOTIDE SEQUENCE [LARGE SCALE GENOMIC DNA]</scope>
    <source>
        <strain evidence="7">ARMAN-2</strain>
    </source>
</reference>
<dbReference type="GO" id="GO:0009231">
    <property type="term" value="P:riboflavin biosynthetic process"/>
    <property type="evidence" value="ECO:0007669"/>
    <property type="project" value="UniProtKB-UniPathway"/>
</dbReference>
<evidence type="ECO:0000313" key="7">
    <source>
        <dbReference type="EMBL" id="EET90218.1"/>
    </source>
</evidence>
<comment type="catalytic activity">
    <reaction evidence="6">
        <text>D-ribulose 5-phosphate = (2S)-2-hydroxy-3-oxobutyl phosphate + formate + H(+)</text>
        <dbReference type="Rhea" id="RHEA:18457"/>
        <dbReference type="ChEBI" id="CHEBI:15378"/>
        <dbReference type="ChEBI" id="CHEBI:15740"/>
        <dbReference type="ChEBI" id="CHEBI:58121"/>
        <dbReference type="ChEBI" id="CHEBI:58830"/>
        <dbReference type="EC" id="4.1.99.12"/>
    </reaction>
</comment>
<evidence type="ECO:0000256" key="5">
    <source>
        <dbReference type="ARBA" id="ARBA00023239"/>
    </source>
</evidence>
<comment type="subunit">
    <text evidence="6">Homodimer.</text>
</comment>
<keyword evidence="8" id="KW-1185">Reference proteome</keyword>
<keyword evidence="5 6" id="KW-0456">Lyase</keyword>
<evidence type="ECO:0000256" key="2">
    <source>
        <dbReference type="ARBA" id="ARBA00022723"/>
    </source>
</evidence>
<proteinExistence type="inferred from homology"/>
<dbReference type="InterPro" id="IPR000422">
    <property type="entry name" value="DHBP_synthase_RibB"/>
</dbReference>
<dbReference type="Gene3D" id="3.90.870.10">
    <property type="entry name" value="DHBP synthase"/>
    <property type="match status" value="1"/>
</dbReference>
<dbReference type="GO" id="GO:0008686">
    <property type="term" value="F:3,4-dihydroxy-2-butanone-4-phosphate synthase activity"/>
    <property type="evidence" value="ECO:0007669"/>
    <property type="project" value="UniProtKB-EC"/>
</dbReference>
<evidence type="ECO:0000256" key="4">
    <source>
        <dbReference type="ARBA" id="ARBA00023211"/>
    </source>
</evidence>
<organism evidence="7 8">
    <name type="scientific">Candidatus Micrarchaeum acidiphilum ARMAN-2</name>
    <dbReference type="NCBI Taxonomy" id="425595"/>
    <lineage>
        <taxon>Archaea</taxon>
        <taxon>Candidatus Micrarchaeota</taxon>
        <taxon>Candidatus Micrarchaeia</taxon>
        <taxon>Candidatus Micrarchaeales</taxon>
        <taxon>Candidatus Micrarchaeaceae</taxon>
        <taxon>Candidatus Micrarchaeum</taxon>
    </lineage>
</organism>
<dbReference type="AlphaFoldDB" id="C7DHW6"/>
<dbReference type="GO" id="GO:0005829">
    <property type="term" value="C:cytosol"/>
    <property type="evidence" value="ECO:0007669"/>
    <property type="project" value="TreeGrafter"/>
</dbReference>